<name>A0ABU7VSY0_9BACL</name>
<keyword evidence="2" id="KW-0175">Coiled coil</keyword>
<evidence type="ECO:0000259" key="4">
    <source>
        <dbReference type="Pfam" id="PF01370"/>
    </source>
</evidence>
<dbReference type="Gene3D" id="3.40.50.720">
    <property type="entry name" value="NAD(P)-binding Rossmann-like Domain"/>
    <property type="match status" value="1"/>
</dbReference>
<feature type="transmembrane region" description="Helical" evidence="3">
    <location>
        <begin position="331"/>
        <end position="349"/>
    </location>
</feature>
<evidence type="ECO:0000256" key="2">
    <source>
        <dbReference type="SAM" id="Coils"/>
    </source>
</evidence>
<proteinExistence type="inferred from homology"/>
<dbReference type="InterPro" id="IPR001509">
    <property type="entry name" value="Epimerase_deHydtase"/>
</dbReference>
<dbReference type="InterPro" id="IPR036291">
    <property type="entry name" value="NAD(P)-bd_dom_sf"/>
</dbReference>
<feature type="domain" description="NAD-dependent epimerase/dehydratase" evidence="4">
    <location>
        <begin position="3"/>
        <end position="225"/>
    </location>
</feature>
<keyword evidence="3" id="KW-1133">Transmembrane helix</keyword>
<evidence type="ECO:0000313" key="5">
    <source>
        <dbReference type="EMBL" id="MEF2966822.1"/>
    </source>
</evidence>
<evidence type="ECO:0000256" key="3">
    <source>
        <dbReference type="SAM" id="Phobius"/>
    </source>
</evidence>
<dbReference type="SUPFAM" id="SSF51735">
    <property type="entry name" value="NAD(P)-binding Rossmann-fold domains"/>
    <property type="match status" value="1"/>
</dbReference>
<dbReference type="PANTHER" id="PTHR43000">
    <property type="entry name" value="DTDP-D-GLUCOSE 4,6-DEHYDRATASE-RELATED"/>
    <property type="match status" value="1"/>
</dbReference>
<organism evidence="5 6">
    <name type="scientific">Paenibacillus haidiansis</name>
    <dbReference type="NCBI Taxonomy" id="1574488"/>
    <lineage>
        <taxon>Bacteria</taxon>
        <taxon>Bacillati</taxon>
        <taxon>Bacillota</taxon>
        <taxon>Bacilli</taxon>
        <taxon>Bacillales</taxon>
        <taxon>Paenibacillaceae</taxon>
        <taxon>Paenibacillus</taxon>
    </lineage>
</organism>
<dbReference type="Gene3D" id="3.90.25.10">
    <property type="entry name" value="UDP-galactose 4-epimerase, domain 1"/>
    <property type="match status" value="1"/>
</dbReference>
<comment type="caution">
    <text evidence="5">The sequence shown here is derived from an EMBL/GenBank/DDBJ whole genome shotgun (WGS) entry which is preliminary data.</text>
</comment>
<accession>A0ABU7VSY0</accession>
<feature type="coiled-coil region" evidence="2">
    <location>
        <begin position="424"/>
        <end position="465"/>
    </location>
</feature>
<protein>
    <submittedName>
        <fullName evidence="5">NAD-dependent epimerase/dehydratase family protein</fullName>
    </submittedName>
</protein>
<dbReference type="SUPFAM" id="SSF55781">
    <property type="entry name" value="GAF domain-like"/>
    <property type="match status" value="1"/>
</dbReference>
<keyword evidence="3" id="KW-0472">Membrane</keyword>
<dbReference type="EMBL" id="JAZHPZ010000005">
    <property type="protein sequence ID" value="MEF2966822.1"/>
    <property type="molecule type" value="Genomic_DNA"/>
</dbReference>
<evidence type="ECO:0000313" key="6">
    <source>
        <dbReference type="Proteomes" id="UP001306950"/>
    </source>
</evidence>
<evidence type="ECO:0000256" key="1">
    <source>
        <dbReference type="ARBA" id="ARBA00007637"/>
    </source>
</evidence>
<comment type="similarity">
    <text evidence="1">Belongs to the NAD(P)-dependent epimerase/dehydratase family.</text>
</comment>
<feature type="transmembrane region" description="Helical" evidence="3">
    <location>
        <begin position="361"/>
        <end position="386"/>
    </location>
</feature>
<keyword evidence="6" id="KW-1185">Reference proteome</keyword>
<sequence>MKVLVTGGYGFIGSHVAERFHKEGYEVFIIDNLSSGKIKNVNFKHRGYRLSVEDPKCEEIFRSNRFDAIVHLAAQVNVATSMENPRQDTKSNVLGLVNMLSLGSKYRAKKFIFASSAAVYGSGTETPLEETAPCEPISPYGMSKWVGETYCRKWGELYGLETVCFRFSNVYGPRQNSVGEGGVISIFADRVLAGDDLYIYGTGEQTRDFIYVEDVADAIYRASYSPLTGVYNLSTQTESSVNMLVKLLHNLHGTPAEVIYQEPRAGDIDRSVLCNAKIKKDLDWSPMYGLRQGLEKTYDWFKQNHPTSRELTHQASNSTRLHNLFTKIKPYLENLLAFTLMAILTLTRWDLSYSFIDIKMFYITIIGIVYGNRQAIMAVALSVGLLIYQRLTDGHELISMLYDTDFFFQIGMYLCIGLVVGYAVERKNDKIRSQHTEIKEIEEKYEFLNEVYQEAREVKNELQQRIMNSGDSFGKIHAITKELDSLEPEEIFTSTVNVIESIMDTKAVSIYIVSGNGAYLRLAGHSKAIGEEAAKSLKVEDHEYISRIFLEGHVFVNRELAPGIPLMAAPVHRHGETVAIIALDELPFEKFSLYYQNLFKITVELVSSALSRAFSYVEATESLRYVEDTPILTHEVFETIRKNKQAAREQHNIGYTLLTPGGEVASLRDYSLEIKALLRETDYIGLGEAGKLLILLSNTGPDDVARVLERFSNRNISLRILEEEVEAVYG</sequence>
<dbReference type="Proteomes" id="UP001306950">
    <property type="component" value="Unassembled WGS sequence"/>
</dbReference>
<reference evidence="5 6" key="1">
    <citation type="submission" date="2024-02" db="EMBL/GenBank/DDBJ databases">
        <title>A nitrogen-fixing paenibacillus bacterium.</title>
        <authorList>
            <person name="Zhang W.L."/>
            <person name="Chen S.F."/>
        </authorList>
    </citation>
    <scope>NUCLEOTIDE SEQUENCE [LARGE SCALE GENOMIC DNA]</scope>
    <source>
        <strain evidence="5 6">M1</strain>
    </source>
</reference>
<dbReference type="RefSeq" id="WP_331847031.1">
    <property type="nucleotide sequence ID" value="NZ_JAZHPZ010000005.1"/>
</dbReference>
<dbReference type="Pfam" id="PF01370">
    <property type="entry name" value="Epimerase"/>
    <property type="match status" value="1"/>
</dbReference>
<keyword evidence="3" id="KW-0812">Transmembrane</keyword>
<gene>
    <name evidence="5" type="ORF">V3851_13350</name>
</gene>
<feature type="transmembrane region" description="Helical" evidence="3">
    <location>
        <begin position="406"/>
        <end position="424"/>
    </location>
</feature>